<organism evidence="1 2">
    <name type="scientific">Litorivivens lipolytica</name>
    <dbReference type="NCBI Taxonomy" id="1524264"/>
    <lineage>
        <taxon>Bacteria</taxon>
        <taxon>Pseudomonadati</taxon>
        <taxon>Pseudomonadota</taxon>
        <taxon>Gammaproteobacteria</taxon>
        <taxon>Litorivivens</taxon>
    </lineage>
</organism>
<evidence type="ECO:0000313" key="2">
    <source>
        <dbReference type="Proteomes" id="UP000537130"/>
    </source>
</evidence>
<name>A0A7W4W2D9_9GAMM</name>
<proteinExistence type="predicted"/>
<comment type="caution">
    <text evidence="1">The sequence shown here is derived from an EMBL/GenBank/DDBJ whole genome shotgun (WGS) entry which is preliminary data.</text>
</comment>
<accession>A0A7W4W2D9</accession>
<keyword evidence="2" id="KW-1185">Reference proteome</keyword>
<reference evidence="1 2" key="1">
    <citation type="submission" date="2020-08" db="EMBL/GenBank/DDBJ databases">
        <title>Genomic Encyclopedia of Type Strains, Phase III (KMG-III): the genomes of soil and plant-associated and newly described type strains.</title>
        <authorList>
            <person name="Whitman W."/>
        </authorList>
    </citation>
    <scope>NUCLEOTIDE SEQUENCE [LARGE SCALE GENOMIC DNA]</scope>
    <source>
        <strain evidence="1 2">CECT 8654</strain>
    </source>
</reference>
<protein>
    <submittedName>
        <fullName evidence="1">Uncharacterized protein</fullName>
    </submittedName>
</protein>
<gene>
    <name evidence="1" type="ORF">FHR99_000431</name>
</gene>
<dbReference type="AlphaFoldDB" id="A0A7W4W2D9"/>
<dbReference type="EMBL" id="JACHWY010000001">
    <property type="protein sequence ID" value="MBB3046195.1"/>
    <property type="molecule type" value="Genomic_DNA"/>
</dbReference>
<sequence length="67" mass="7621">MEMCLLRGVKKQRRLLLEARLEPYCGRIGQQGDIFMEKPEQGKPCVNINGQSVNINRGESYEFGFSG</sequence>
<dbReference type="Proteomes" id="UP000537130">
    <property type="component" value="Unassembled WGS sequence"/>
</dbReference>
<evidence type="ECO:0000313" key="1">
    <source>
        <dbReference type="EMBL" id="MBB3046195.1"/>
    </source>
</evidence>